<dbReference type="Gene3D" id="3.40.462.20">
    <property type="match status" value="1"/>
</dbReference>
<dbReference type="InterPro" id="IPR016167">
    <property type="entry name" value="FAD-bd_PCMH_sub1"/>
</dbReference>
<dbReference type="InterPro" id="IPR016169">
    <property type="entry name" value="FAD-bd_PCMH_sub2"/>
</dbReference>
<dbReference type="PANTHER" id="PTHR42973">
    <property type="entry name" value="BINDING OXIDOREDUCTASE, PUTATIVE (AFU_ORTHOLOGUE AFUA_1G17690)-RELATED"/>
    <property type="match status" value="1"/>
</dbReference>
<dbReference type="OrthoDB" id="9775082at2"/>
<protein>
    <submittedName>
        <fullName evidence="7">FAD/FMN-containing dehydrogenase</fullName>
    </submittedName>
</protein>
<organism evidence="7 8">
    <name type="scientific">Rarobacter incanus</name>
    <dbReference type="NCBI Taxonomy" id="153494"/>
    <lineage>
        <taxon>Bacteria</taxon>
        <taxon>Bacillati</taxon>
        <taxon>Actinomycetota</taxon>
        <taxon>Actinomycetes</taxon>
        <taxon>Micrococcales</taxon>
        <taxon>Rarobacteraceae</taxon>
        <taxon>Rarobacter</taxon>
    </lineage>
</organism>
<dbReference type="SUPFAM" id="SSF56176">
    <property type="entry name" value="FAD-binding/transporter-associated domain-like"/>
    <property type="match status" value="1"/>
</dbReference>
<keyword evidence="3" id="KW-0285">Flavoprotein</keyword>
<comment type="similarity">
    <text evidence="2">Belongs to the oxygen-dependent FAD-linked oxidoreductase family.</text>
</comment>
<name>A0A542SPK9_9MICO</name>
<dbReference type="PANTHER" id="PTHR42973:SF39">
    <property type="entry name" value="FAD-BINDING PCMH-TYPE DOMAIN-CONTAINING PROTEIN"/>
    <property type="match status" value="1"/>
</dbReference>
<dbReference type="GO" id="GO:0016491">
    <property type="term" value="F:oxidoreductase activity"/>
    <property type="evidence" value="ECO:0007669"/>
    <property type="project" value="UniProtKB-KW"/>
</dbReference>
<dbReference type="RefSeq" id="WP_142111884.1">
    <property type="nucleotide sequence ID" value="NZ_BAAATB010000002.1"/>
</dbReference>
<dbReference type="GO" id="GO:0071949">
    <property type="term" value="F:FAD binding"/>
    <property type="evidence" value="ECO:0007669"/>
    <property type="project" value="InterPro"/>
</dbReference>
<evidence type="ECO:0000256" key="1">
    <source>
        <dbReference type="ARBA" id="ARBA00001974"/>
    </source>
</evidence>
<keyword evidence="4" id="KW-0274">FAD</keyword>
<evidence type="ECO:0000256" key="4">
    <source>
        <dbReference type="ARBA" id="ARBA00022827"/>
    </source>
</evidence>
<dbReference type="Gene3D" id="3.30.43.10">
    <property type="entry name" value="Uridine Diphospho-n-acetylenolpyruvylglucosamine Reductase, domain 2"/>
    <property type="match status" value="1"/>
</dbReference>
<dbReference type="InterPro" id="IPR036318">
    <property type="entry name" value="FAD-bd_PCMH-like_sf"/>
</dbReference>
<evidence type="ECO:0000256" key="3">
    <source>
        <dbReference type="ARBA" id="ARBA00022630"/>
    </source>
</evidence>
<evidence type="ECO:0000259" key="6">
    <source>
        <dbReference type="PROSITE" id="PS51387"/>
    </source>
</evidence>
<sequence length="449" mass="47638">MNQPLTLETELIQALGYQVVTPASANWQRASQPWNIAVHQDPLAVVTVETVEQIRSILAVASHHGAKVTTQLTGHGANHQLADAIVVRPSGFDELVIDVEHRTARIGAGVRWGAVAAALDGTGLVAAFGSNPSVGVTGYELAGGVSLFSRSTGLGSWALRAVELVTADGISHRVTDGDLLWALRGAGGSFGIVTAVEIDLYPAADVYGGKLLFGLDEAGDVLDAVLSYGADADPKLNMSVNLTQMPTRDDISPMLQGQRLVSLDAFGFDNETEHMRTLDAIRSQIPPIIDDAMGHLAVSGVHKAINEPVKPSASGDFSRLARVDRAMIDSLVDLFETADGQVLRNIQVRLLGGRLAQDPLVDAIAGAIHDPHLVLGVGPAVPGDERVDRAYARLGEVVAVDGKPRTVASFLTRGQDYTDAYDEVAMARWRAVRAEVNPDGVIISNRDPQ</sequence>
<reference evidence="7 8" key="1">
    <citation type="submission" date="2019-06" db="EMBL/GenBank/DDBJ databases">
        <title>Sequencing the genomes of 1000 actinobacteria strains.</title>
        <authorList>
            <person name="Klenk H.-P."/>
        </authorList>
    </citation>
    <scope>NUCLEOTIDE SEQUENCE [LARGE SCALE GENOMIC DNA]</scope>
    <source>
        <strain evidence="7 8">DSM 10596</strain>
    </source>
</reference>
<dbReference type="EMBL" id="VFNV01000001">
    <property type="protein sequence ID" value="TQK76550.1"/>
    <property type="molecule type" value="Genomic_DNA"/>
</dbReference>
<dbReference type="Proteomes" id="UP000316181">
    <property type="component" value="Unassembled WGS sequence"/>
</dbReference>
<dbReference type="AlphaFoldDB" id="A0A542SPK9"/>
<proteinExistence type="inferred from homology"/>
<gene>
    <name evidence="7" type="ORF">FB389_1233</name>
</gene>
<comment type="cofactor">
    <cofactor evidence="1">
        <name>FAD</name>
        <dbReference type="ChEBI" id="CHEBI:57692"/>
    </cofactor>
</comment>
<keyword evidence="5" id="KW-0560">Oxidoreductase</keyword>
<dbReference type="InterPro" id="IPR050416">
    <property type="entry name" value="FAD-linked_Oxidoreductase"/>
</dbReference>
<evidence type="ECO:0000256" key="2">
    <source>
        <dbReference type="ARBA" id="ARBA00005466"/>
    </source>
</evidence>
<evidence type="ECO:0000313" key="7">
    <source>
        <dbReference type="EMBL" id="TQK76550.1"/>
    </source>
</evidence>
<comment type="caution">
    <text evidence="7">The sequence shown here is derived from an EMBL/GenBank/DDBJ whole genome shotgun (WGS) entry which is preliminary data.</text>
</comment>
<dbReference type="Pfam" id="PF01565">
    <property type="entry name" value="FAD_binding_4"/>
    <property type="match status" value="1"/>
</dbReference>
<evidence type="ECO:0000313" key="8">
    <source>
        <dbReference type="Proteomes" id="UP000316181"/>
    </source>
</evidence>
<dbReference type="Gene3D" id="3.30.465.10">
    <property type="match status" value="1"/>
</dbReference>
<dbReference type="InterPro" id="IPR016166">
    <property type="entry name" value="FAD-bd_PCMH"/>
</dbReference>
<dbReference type="PROSITE" id="PS51387">
    <property type="entry name" value="FAD_PCMH"/>
    <property type="match status" value="1"/>
</dbReference>
<feature type="domain" description="FAD-binding PCMH-type" evidence="6">
    <location>
        <begin position="38"/>
        <end position="203"/>
    </location>
</feature>
<keyword evidence="8" id="KW-1185">Reference proteome</keyword>
<accession>A0A542SPK9</accession>
<evidence type="ECO:0000256" key="5">
    <source>
        <dbReference type="ARBA" id="ARBA00023002"/>
    </source>
</evidence>
<dbReference type="InterPro" id="IPR006094">
    <property type="entry name" value="Oxid_FAD_bind_N"/>
</dbReference>